<dbReference type="PANTHER" id="PTHR32046:SF11">
    <property type="entry name" value="IMMUNE-ASSOCIATED NUCLEOTIDE-BINDING PROTEIN 10-LIKE"/>
    <property type="match status" value="1"/>
</dbReference>
<evidence type="ECO:0000259" key="3">
    <source>
        <dbReference type="Pfam" id="PF24674"/>
    </source>
</evidence>
<dbReference type="InterPro" id="IPR056073">
    <property type="entry name" value="DUF7656"/>
</dbReference>
<evidence type="ECO:0000313" key="7">
    <source>
        <dbReference type="Proteomes" id="UP000198287"/>
    </source>
</evidence>
<dbReference type="GO" id="GO:0005525">
    <property type="term" value="F:GTP binding"/>
    <property type="evidence" value="ECO:0007669"/>
    <property type="project" value="InterPro"/>
</dbReference>
<protein>
    <submittedName>
        <fullName evidence="6">Neoverrucotoxin subunit alpha</fullName>
    </submittedName>
</protein>
<dbReference type="Pfam" id="PF26633">
    <property type="entry name" value="DUF8206"/>
    <property type="match status" value="1"/>
</dbReference>
<dbReference type="Proteomes" id="UP000198287">
    <property type="component" value="Unassembled WGS sequence"/>
</dbReference>
<name>A0A226EFU9_FOLCA</name>
<feature type="coiled-coil region" evidence="1">
    <location>
        <begin position="1019"/>
        <end position="1047"/>
    </location>
</feature>
<dbReference type="SUPFAM" id="SSF52540">
    <property type="entry name" value="P-loop containing nucleoside triphosphate hydrolases"/>
    <property type="match status" value="1"/>
</dbReference>
<dbReference type="Gene3D" id="3.40.50.300">
    <property type="entry name" value="P-loop containing nucleotide triphosphate hydrolases"/>
    <property type="match status" value="1"/>
</dbReference>
<feature type="domain" description="G" evidence="2">
    <location>
        <begin position="597"/>
        <end position="728"/>
    </location>
</feature>
<organism evidence="6 7">
    <name type="scientific">Folsomia candida</name>
    <name type="common">Springtail</name>
    <dbReference type="NCBI Taxonomy" id="158441"/>
    <lineage>
        <taxon>Eukaryota</taxon>
        <taxon>Metazoa</taxon>
        <taxon>Ecdysozoa</taxon>
        <taxon>Arthropoda</taxon>
        <taxon>Hexapoda</taxon>
        <taxon>Collembola</taxon>
        <taxon>Entomobryomorpha</taxon>
        <taxon>Isotomoidea</taxon>
        <taxon>Isotomidae</taxon>
        <taxon>Proisotominae</taxon>
        <taxon>Folsomia</taxon>
    </lineage>
</organism>
<evidence type="ECO:0000259" key="2">
    <source>
        <dbReference type="Pfam" id="PF01926"/>
    </source>
</evidence>
<keyword evidence="1" id="KW-0175">Coiled coil</keyword>
<evidence type="ECO:0000259" key="4">
    <source>
        <dbReference type="Pfam" id="PF24676"/>
    </source>
</evidence>
<keyword evidence="7" id="KW-1185">Reference proteome</keyword>
<dbReference type="EMBL" id="LNIX01000004">
    <property type="protein sequence ID" value="OXA56240.1"/>
    <property type="molecule type" value="Genomic_DNA"/>
</dbReference>
<reference evidence="6 7" key="1">
    <citation type="submission" date="2015-12" db="EMBL/GenBank/DDBJ databases">
        <title>The genome of Folsomia candida.</title>
        <authorList>
            <person name="Faddeeva A."/>
            <person name="Derks M.F."/>
            <person name="Anvar Y."/>
            <person name="Smit S."/>
            <person name="Van Straalen N."/>
            <person name="Roelofs D."/>
        </authorList>
    </citation>
    <scope>NUCLEOTIDE SEQUENCE [LARGE SCALE GENOMIC DNA]</scope>
    <source>
        <strain evidence="6 7">VU population</strain>
        <tissue evidence="6">Whole body</tissue>
    </source>
</reference>
<dbReference type="InterPro" id="IPR058519">
    <property type="entry name" value="DUF8206"/>
</dbReference>
<feature type="domain" description="DUF8206" evidence="5">
    <location>
        <begin position="917"/>
        <end position="996"/>
    </location>
</feature>
<evidence type="ECO:0000259" key="5">
    <source>
        <dbReference type="Pfam" id="PF26633"/>
    </source>
</evidence>
<dbReference type="OrthoDB" id="2386367at2759"/>
<dbReference type="OMA" id="HMHIYYD"/>
<dbReference type="InterPro" id="IPR027417">
    <property type="entry name" value="P-loop_NTPase"/>
</dbReference>
<evidence type="ECO:0000313" key="6">
    <source>
        <dbReference type="EMBL" id="OXA56240.1"/>
    </source>
</evidence>
<comment type="caution">
    <text evidence="6">The sequence shown here is derived from an EMBL/GenBank/DDBJ whole genome shotgun (WGS) entry which is preliminary data.</text>
</comment>
<accession>A0A226EFU9</accession>
<proteinExistence type="predicted"/>
<evidence type="ECO:0000256" key="1">
    <source>
        <dbReference type="SAM" id="Coils"/>
    </source>
</evidence>
<dbReference type="InterPro" id="IPR056072">
    <property type="entry name" value="SNTX_MACPF/CDC-like_dom"/>
</dbReference>
<dbReference type="Pfam" id="PF01926">
    <property type="entry name" value="MMR_HSR1"/>
    <property type="match status" value="1"/>
</dbReference>
<dbReference type="PANTHER" id="PTHR32046">
    <property type="entry name" value="G DOMAIN-CONTAINING PROTEIN"/>
    <property type="match status" value="1"/>
</dbReference>
<dbReference type="Pfam" id="PF24674">
    <property type="entry name" value="MACPF_SNTX"/>
    <property type="match status" value="1"/>
</dbReference>
<feature type="domain" description="SNTX MACPF/CDC-like" evidence="3">
    <location>
        <begin position="9"/>
        <end position="262"/>
    </location>
</feature>
<dbReference type="Pfam" id="PF24676">
    <property type="entry name" value="DUF7656"/>
    <property type="match status" value="1"/>
</dbReference>
<feature type="domain" description="DUF7656" evidence="4">
    <location>
        <begin position="390"/>
        <end position="487"/>
    </location>
</feature>
<dbReference type="InterPro" id="IPR006073">
    <property type="entry name" value="GTP-bd"/>
</dbReference>
<dbReference type="AlphaFoldDB" id="A0A226EFU9"/>
<gene>
    <name evidence="6" type="ORF">Fcan01_09128</name>
</gene>
<sequence length="1188" mass="133532">MDQSSIMSRAALGNVASLGELYDARKDTFSGISIFKKTPPEAALTHPDNHFSDIQLLHSDTFGEKFSKLDVSAELQVSVLAGLFSLSGSGRYLKDQKNSSRAVKSSLIYNIRTKDDNVNIFHEDLKDSFALDAIQSGVATHVVVGITWGANSVLSCEYQNTENRDIKEIEGSLSARLKIIGLSISGSGSVEFNEGANDKSINFAIKIYGDVLPRGQDLPTTFEAALELMKQMPNLVATCNDGRGMPLSYKLIPLTLLKDYLKFEMKADLVVKSLQEYSLVRIVQLFEKLDQARQLLNDFEKDATQSRFAVSAENIAKVISLVEGFSIEEAKFRSELGNMLASVRSGHAKGTDLEDFLARFEASPCSPTSVDATLLGMNDIVQKISFARTIIASGIAYIGFGTNLDDEIVKNFDTTTYLLYFNEPCKKEDPTSWQKNRQVFLQESKKSSEIKFIAVDCDIHESLWPGKVTIEVVESGQVIVKDLVHEQEQSSATAVAKCTVDLDQLVHKPNKRVNLVIPCTGRNCTPNVEQEWSCRKCGEVIEYGFDSFFYCGCGRGPASMFEFKCPDPKHGVNFERHSDKYLEELLAMLRPFKELNILILGETGVGKSTWINGFVNFMTFESLQEAEQYDLCTLIPSEFTVCDEDFNEITVTTGTDTNEVQNAGMSATQECKVYPFTVGDRLVRLIDTPGIGDTRGVDQDKKNFQNILSTLSYLQELHGICILLKPNNARLTVMFRFCIKELLTYLHRDASRNIMFCFTNARGTFYRPGDTLPALRNLLKENEDVVIPIAQHTIYCFDSEAYRFLAAIKNKSKPVKFADDECENFAKSWEKSISETKRMLKHISQLKPHPIQSTINLNHARELVVKLTRPLAEITKTIQTNKEVIKDHLELLKRTKENIADLQAQRFCDKQELEIIKLNYPKTVCTNVACTRVYGNGEFKQIEYRTECHAPCGLSGVAHDTVGDPGLLGCAAITNGYCNRSNCRHFYREHMHIYYDSKEVTKQVESESVKKSLNENISAAELKQNMIDEKNQLIKEQDDELKQIEVASVKFACFLKHNAITPYNDAMLEYMDHLIGEEKKKMSAGGTKKTLEQMQLGRASYENQIKILDKEMSIGDSTNILNPTEVEKLVKHLYKLKHNGACIKASLDAVESSAGQISQYREVVSAYKKKQKKKNVFKKGWDWLTGGN</sequence>